<gene>
    <name evidence="2" type="ORF">MAMMFC1_01007</name>
</gene>
<dbReference type="RefSeq" id="WP_126307009.1">
    <property type="nucleotide sequence ID" value="NZ_AP018449.1"/>
</dbReference>
<evidence type="ECO:0000313" key="3">
    <source>
        <dbReference type="Proteomes" id="UP000276437"/>
    </source>
</evidence>
<evidence type="ECO:0000313" key="2">
    <source>
        <dbReference type="EMBL" id="BBB90359.1"/>
    </source>
</evidence>
<accession>A0A348AH11</accession>
<feature type="coiled-coil region" evidence="1">
    <location>
        <begin position="37"/>
        <end position="64"/>
    </location>
</feature>
<dbReference type="KEGG" id="mana:MAMMFC1_01007"/>
<proteinExistence type="predicted"/>
<sequence>MASTDELEITIIWLSIISSLLTLELHDRIKEEDRKDCTEKDNESNRVIKRLEDLEARVRHLEEKLAGR</sequence>
<name>A0A348AH11_9FIRM</name>
<dbReference type="EMBL" id="AP018449">
    <property type="protein sequence ID" value="BBB90359.1"/>
    <property type="molecule type" value="Genomic_DNA"/>
</dbReference>
<keyword evidence="1" id="KW-0175">Coiled coil</keyword>
<dbReference type="AlphaFoldDB" id="A0A348AH11"/>
<organism evidence="2 3">
    <name type="scientific">Methylomusa anaerophila</name>
    <dbReference type="NCBI Taxonomy" id="1930071"/>
    <lineage>
        <taxon>Bacteria</taxon>
        <taxon>Bacillati</taxon>
        <taxon>Bacillota</taxon>
        <taxon>Negativicutes</taxon>
        <taxon>Selenomonadales</taxon>
        <taxon>Sporomusaceae</taxon>
        <taxon>Methylomusa</taxon>
    </lineage>
</organism>
<dbReference type="Proteomes" id="UP000276437">
    <property type="component" value="Chromosome"/>
</dbReference>
<reference evidence="2 3" key="1">
    <citation type="journal article" date="2018" name="Int. J. Syst. Evol. Microbiol.">
        <title>Methylomusa anaerophila gen. nov., sp. nov., an anaerobic methanol-utilizing bacterium isolated from a microbial fuel cell.</title>
        <authorList>
            <person name="Amano N."/>
            <person name="Yamamuro A."/>
            <person name="Miyahara M."/>
            <person name="Kouzuma A."/>
            <person name="Abe T."/>
            <person name="Watanabe K."/>
        </authorList>
    </citation>
    <scope>NUCLEOTIDE SEQUENCE [LARGE SCALE GENOMIC DNA]</scope>
    <source>
        <strain evidence="2 3">MMFC1</strain>
    </source>
</reference>
<evidence type="ECO:0000256" key="1">
    <source>
        <dbReference type="SAM" id="Coils"/>
    </source>
</evidence>
<protein>
    <submittedName>
        <fullName evidence="2">Uncharacterized protein</fullName>
    </submittedName>
</protein>
<keyword evidence="3" id="KW-1185">Reference proteome</keyword>